<feature type="signal peptide" evidence="2">
    <location>
        <begin position="1"/>
        <end position="20"/>
    </location>
</feature>
<feature type="region of interest" description="Disordered" evidence="1">
    <location>
        <begin position="22"/>
        <end position="55"/>
    </location>
</feature>
<dbReference type="Proteomes" id="UP000187735">
    <property type="component" value="Chromosome"/>
</dbReference>
<sequence precursor="true">MKKYVFCLFSLMLMVATVGCGDGGAETDTAPAPAGDAAPADSPDDMGEEAEAPAE</sequence>
<proteinExistence type="predicted"/>
<dbReference type="PROSITE" id="PS51257">
    <property type="entry name" value="PROKAR_LIPOPROTEIN"/>
    <property type="match status" value="1"/>
</dbReference>
<dbReference type="AlphaFoldDB" id="A0A1P8WIA6"/>
<evidence type="ECO:0000313" key="4">
    <source>
        <dbReference type="Proteomes" id="UP000187735"/>
    </source>
</evidence>
<evidence type="ECO:0000256" key="1">
    <source>
        <dbReference type="SAM" id="MobiDB-lite"/>
    </source>
</evidence>
<gene>
    <name evidence="3" type="ORF">Fuma_03375</name>
</gene>
<feature type="compositionally biased region" description="Low complexity" evidence="1">
    <location>
        <begin position="26"/>
        <end position="41"/>
    </location>
</feature>
<dbReference type="KEGG" id="fmr:Fuma_03375"/>
<accession>A0A1P8WIA6</accession>
<dbReference type="EMBL" id="CP017641">
    <property type="protein sequence ID" value="APZ93757.1"/>
    <property type="molecule type" value="Genomic_DNA"/>
</dbReference>
<dbReference type="RefSeq" id="WP_158521040.1">
    <property type="nucleotide sequence ID" value="NZ_CP017641.1"/>
</dbReference>
<keyword evidence="4" id="KW-1185">Reference proteome</keyword>
<feature type="chain" id="PRO_5013156841" evidence="2">
    <location>
        <begin position="21"/>
        <end position="55"/>
    </location>
</feature>
<evidence type="ECO:0000313" key="3">
    <source>
        <dbReference type="EMBL" id="APZ93757.1"/>
    </source>
</evidence>
<evidence type="ECO:0000256" key="2">
    <source>
        <dbReference type="SAM" id="SignalP"/>
    </source>
</evidence>
<organism evidence="3 4">
    <name type="scientific">Fuerstiella marisgermanici</name>
    <dbReference type="NCBI Taxonomy" id="1891926"/>
    <lineage>
        <taxon>Bacteria</taxon>
        <taxon>Pseudomonadati</taxon>
        <taxon>Planctomycetota</taxon>
        <taxon>Planctomycetia</taxon>
        <taxon>Planctomycetales</taxon>
        <taxon>Planctomycetaceae</taxon>
        <taxon>Fuerstiella</taxon>
    </lineage>
</organism>
<feature type="compositionally biased region" description="Acidic residues" evidence="1">
    <location>
        <begin position="42"/>
        <end position="55"/>
    </location>
</feature>
<name>A0A1P8WIA6_9PLAN</name>
<dbReference type="STRING" id="1891926.Fuma_03375"/>
<protein>
    <submittedName>
        <fullName evidence="3">Uncharacterized protein</fullName>
    </submittedName>
</protein>
<keyword evidence="2" id="KW-0732">Signal</keyword>
<reference evidence="3 4" key="1">
    <citation type="journal article" date="2016" name="Front. Microbiol.">
        <title>Fuerstia marisgermanicae gen. nov., sp. nov., an Unusual Member of the Phylum Planctomycetes from the German Wadden Sea.</title>
        <authorList>
            <person name="Kohn T."/>
            <person name="Heuer A."/>
            <person name="Jogler M."/>
            <person name="Vollmers J."/>
            <person name="Boedeker C."/>
            <person name="Bunk B."/>
            <person name="Rast P."/>
            <person name="Borchert D."/>
            <person name="Glockner I."/>
            <person name="Freese H.M."/>
            <person name="Klenk H.P."/>
            <person name="Overmann J."/>
            <person name="Kaster A.K."/>
            <person name="Rohde M."/>
            <person name="Wiegand S."/>
            <person name="Jogler C."/>
        </authorList>
    </citation>
    <scope>NUCLEOTIDE SEQUENCE [LARGE SCALE GENOMIC DNA]</scope>
    <source>
        <strain evidence="3 4">NH11</strain>
    </source>
</reference>